<proteinExistence type="predicted"/>
<protein>
    <submittedName>
        <fullName evidence="2">Uncharacterized protein</fullName>
    </submittedName>
</protein>
<reference evidence="2 3" key="1">
    <citation type="submission" date="2024-01" db="EMBL/GenBank/DDBJ databases">
        <title>A draft genome for the cacao thread blight pathogen Marasmiellus scandens.</title>
        <authorList>
            <person name="Baruah I.K."/>
            <person name="Leung J."/>
            <person name="Bukari Y."/>
            <person name="Amoako-Attah I."/>
            <person name="Meinhardt L.W."/>
            <person name="Bailey B.A."/>
            <person name="Cohen S.P."/>
        </authorList>
    </citation>
    <scope>NUCLEOTIDE SEQUENCE [LARGE SCALE GENOMIC DNA]</scope>
    <source>
        <strain evidence="2 3">GH-19</strain>
    </source>
</reference>
<feature type="compositionally biased region" description="Pro residues" evidence="1">
    <location>
        <begin position="122"/>
        <end position="154"/>
    </location>
</feature>
<evidence type="ECO:0000256" key="1">
    <source>
        <dbReference type="SAM" id="MobiDB-lite"/>
    </source>
</evidence>
<gene>
    <name evidence="2" type="ORF">VKT23_015214</name>
</gene>
<dbReference type="Proteomes" id="UP001498398">
    <property type="component" value="Unassembled WGS sequence"/>
</dbReference>
<feature type="region of interest" description="Disordered" evidence="1">
    <location>
        <begin position="94"/>
        <end position="230"/>
    </location>
</feature>
<evidence type="ECO:0000313" key="2">
    <source>
        <dbReference type="EMBL" id="KAK7444536.1"/>
    </source>
</evidence>
<accession>A0ABR1J1Q8</accession>
<dbReference type="EMBL" id="JBANRG010000050">
    <property type="protein sequence ID" value="KAK7444536.1"/>
    <property type="molecule type" value="Genomic_DNA"/>
</dbReference>
<feature type="compositionally biased region" description="Basic and acidic residues" evidence="1">
    <location>
        <begin position="94"/>
        <end position="119"/>
    </location>
</feature>
<feature type="compositionally biased region" description="Polar residues" evidence="1">
    <location>
        <begin position="212"/>
        <end position="221"/>
    </location>
</feature>
<comment type="caution">
    <text evidence="2">The sequence shown here is derived from an EMBL/GenBank/DDBJ whole genome shotgun (WGS) entry which is preliminary data.</text>
</comment>
<organism evidence="2 3">
    <name type="scientific">Marasmiellus scandens</name>
    <dbReference type="NCBI Taxonomy" id="2682957"/>
    <lineage>
        <taxon>Eukaryota</taxon>
        <taxon>Fungi</taxon>
        <taxon>Dikarya</taxon>
        <taxon>Basidiomycota</taxon>
        <taxon>Agaricomycotina</taxon>
        <taxon>Agaricomycetes</taxon>
        <taxon>Agaricomycetidae</taxon>
        <taxon>Agaricales</taxon>
        <taxon>Marasmiineae</taxon>
        <taxon>Omphalotaceae</taxon>
        <taxon>Marasmiellus</taxon>
    </lineage>
</organism>
<name>A0ABR1J1Q8_9AGAR</name>
<evidence type="ECO:0000313" key="3">
    <source>
        <dbReference type="Proteomes" id="UP001498398"/>
    </source>
</evidence>
<sequence length="230" mass="25991">MDSDTTYPSHRLLLRYPPTHVNGIPDYIDPRLDHDSRRMIRHIIYFIPRYGRIELCPNYSSPQDIYHRLTIDPMWIDVDVHCSRCSIERQYRGLAEREREQLSTRFPEYKARREGRVDLTRTPPPPPPPPPSPPPPPPPPSQALPSRGPPPLYTPHPFSHMHLTPAAARNLAQPSGPGPSRVVHARARPRPYSPGRFTSSGNRSDPIDLDSNDSLTGTGTSADPLDLTNE</sequence>
<keyword evidence="3" id="KW-1185">Reference proteome</keyword>